<accession>A0A951Q6V7</accession>
<dbReference type="PANTHER" id="PTHR35467">
    <property type="match status" value="1"/>
</dbReference>
<organism evidence="1 2">
    <name type="scientific">Mojavia pulchra JT2-VF2</name>
    <dbReference type="NCBI Taxonomy" id="287848"/>
    <lineage>
        <taxon>Bacteria</taxon>
        <taxon>Bacillati</taxon>
        <taxon>Cyanobacteriota</taxon>
        <taxon>Cyanophyceae</taxon>
        <taxon>Nostocales</taxon>
        <taxon>Nostocaceae</taxon>
    </lineage>
</organism>
<dbReference type="InterPro" id="IPR023375">
    <property type="entry name" value="ADC_dom_sf"/>
</dbReference>
<sequence>MPYPQAPWTLQGYAIQTLHLVNIDQVRSLVPSELDIISVWPGKTVASVYLSYYGSGSMLEYSELIVAPAIVGYRGKIGGWVSHIYVDDVNSVAGGREIWGLPKELADFNWEKGERVTVSQGNRKLCTLNYNQQTLAWRQWLGASSFSAMGADLLIFPAQFESRLGLIGSQLEVPAESPFFGMGLGQPFLTARYEQMSVEIGAPEVVGQRKVEVSYG</sequence>
<dbReference type="SUPFAM" id="SSF160104">
    <property type="entry name" value="Acetoacetate decarboxylase-like"/>
    <property type="match status" value="1"/>
</dbReference>
<reference evidence="1" key="2">
    <citation type="journal article" date="2022" name="Microbiol. Resour. Announc.">
        <title>Metagenome Sequencing to Explore Phylogenomics of Terrestrial Cyanobacteria.</title>
        <authorList>
            <person name="Ward R.D."/>
            <person name="Stajich J.E."/>
            <person name="Johansen J.R."/>
            <person name="Huntemann M."/>
            <person name="Clum A."/>
            <person name="Foster B."/>
            <person name="Foster B."/>
            <person name="Roux S."/>
            <person name="Palaniappan K."/>
            <person name="Varghese N."/>
            <person name="Mukherjee S."/>
            <person name="Reddy T.B.K."/>
            <person name="Daum C."/>
            <person name="Copeland A."/>
            <person name="Chen I.A."/>
            <person name="Ivanova N.N."/>
            <person name="Kyrpides N.C."/>
            <person name="Shapiro N."/>
            <person name="Eloe-Fadrosh E.A."/>
            <person name="Pietrasiak N."/>
        </authorList>
    </citation>
    <scope>NUCLEOTIDE SEQUENCE</scope>
    <source>
        <strain evidence="1">JT2-VF2</strain>
    </source>
</reference>
<dbReference type="InterPro" id="IPR010451">
    <property type="entry name" value="Acetoacetate_decarboxylase"/>
</dbReference>
<name>A0A951Q6V7_9NOST</name>
<dbReference type="InterPro" id="IPR039343">
    <property type="entry name" value="NDX1-like"/>
</dbReference>
<dbReference type="AlphaFoldDB" id="A0A951Q6V7"/>
<evidence type="ECO:0000313" key="1">
    <source>
        <dbReference type="EMBL" id="MBW4565737.1"/>
    </source>
</evidence>
<proteinExistence type="predicted"/>
<dbReference type="Proteomes" id="UP000715781">
    <property type="component" value="Unassembled WGS sequence"/>
</dbReference>
<evidence type="ECO:0000313" key="2">
    <source>
        <dbReference type="Proteomes" id="UP000715781"/>
    </source>
</evidence>
<dbReference type="EMBL" id="JAHHHN010000046">
    <property type="protein sequence ID" value="MBW4565737.1"/>
    <property type="molecule type" value="Genomic_DNA"/>
</dbReference>
<reference evidence="1" key="1">
    <citation type="submission" date="2021-05" db="EMBL/GenBank/DDBJ databases">
        <authorList>
            <person name="Pietrasiak N."/>
            <person name="Ward R."/>
            <person name="Stajich J.E."/>
            <person name="Kurbessoian T."/>
        </authorList>
    </citation>
    <scope>NUCLEOTIDE SEQUENCE</scope>
    <source>
        <strain evidence="1">JT2-VF2</strain>
    </source>
</reference>
<protein>
    <submittedName>
        <fullName evidence="1">Acetoacetate decarboxylase family protein</fullName>
    </submittedName>
</protein>
<dbReference type="Pfam" id="PF06314">
    <property type="entry name" value="ADC"/>
    <property type="match status" value="1"/>
</dbReference>
<dbReference type="Gene3D" id="2.40.400.10">
    <property type="entry name" value="Acetoacetate decarboxylase-like"/>
    <property type="match status" value="1"/>
</dbReference>
<dbReference type="PANTHER" id="PTHR35467:SF2">
    <property type="entry name" value="PROTEIN NEOXANTHIN-DEFICIENT 1"/>
    <property type="match status" value="1"/>
</dbReference>
<dbReference type="GO" id="GO:0016829">
    <property type="term" value="F:lyase activity"/>
    <property type="evidence" value="ECO:0007669"/>
    <property type="project" value="InterPro"/>
</dbReference>
<gene>
    <name evidence="1" type="ORF">KME32_32575</name>
</gene>
<comment type="caution">
    <text evidence="1">The sequence shown here is derived from an EMBL/GenBank/DDBJ whole genome shotgun (WGS) entry which is preliminary data.</text>
</comment>